<sequence length="573" mass="66529">MLKNKLSISTMLLSLMIFLGCEQQLQDENIQLTPEISIETNDFLRGTSSIKLNISGASIDQVDLLSNNQNLTYEVSESTEGDSYTFTFDSKQLKEGRQMIKANISYVSNDENEITETSKEFEVNVDNYLPTCQFENGYEQALDYNRTAIGGIFETTYIRSNSKIDMAFYDEDWNRISETFSSNYSDTIKILIPESNTSQKFYATYFISYDYMRTRKDTNTGEEIPGLSSESIYIENQAIHSSDTTYSFFKKNQFQVKQVTVGFNIKEITAYTEDYYSRVTQTDIVTNIVGDYKYITFWVNDSQSEEKKFASTFDLYNHETNKGATVLASLMNHGDTFMIKTSDLEIPLNKNSYNYNLHYYQTISSENLNYYHDYKRIGSDSIGFYKILNLPEGVHLEYTKEKTEFDADEISYSRITSKVENLTDYGKEIYNLSLIQSEVSLEKTSMTNSNVVDGKTEMQIYYYFYKPADTKNYNYYIRTNGKKDDTEISYSLKKDPEVLALHGNKIEKLFNTDVAYIGTNNTHEDHFTSDGYFKLLKWHTINSGQRSILLPLERPHFDDKVEHEFPIEYHLVK</sequence>
<dbReference type="PROSITE" id="PS51257">
    <property type="entry name" value="PROKAR_LIPOPROTEIN"/>
    <property type="match status" value="1"/>
</dbReference>
<keyword evidence="2" id="KW-1185">Reference proteome</keyword>
<evidence type="ECO:0008006" key="3">
    <source>
        <dbReference type="Google" id="ProtNLM"/>
    </source>
</evidence>
<proteinExistence type="predicted"/>
<protein>
    <recommendedName>
        <fullName evidence="3">Lipoprotein</fullName>
    </recommendedName>
</protein>
<dbReference type="RefSeq" id="WP_169664483.1">
    <property type="nucleotide sequence ID" value="NZ_CP076132.1"/>
</dbReference>
<dbReference type="AlphaFoldDB" id="A0AAX1N733"/>
<evidence type="ECO:0000313" key="2">
    <source>
        <dbReference type="Proteomes" id="UP000678679"/>
    </source>
</evidence>
<gene>
    <name evidence="1" type="ORF">KMW28_05475</name>
</gene>
<dbReference type="EMBL" id="CP076132">
    <property type="protein sequence ID" value="QWG03032.1"/>
    <property type="molecule type" value="Genomic_DNA"/>
</dbReference>
<name>A0AAX1N733_9BACT</name>
<dbReference type="KEGG" id="fya:KMW28_05475"/>
<dbReference type="Proteomes" id="UP000678679">
    <property type="component" value="Chromosome 1"/>
</dbReference>
<reference evidence="1 2" key="1">
    <citation type="submission" date="2021-05" db="EMBL/GenBank/DDBJ databases">
        <title>Comparative genomic studies on the polysaccharide-degrading batcterial strains of the Flammeovirga genus.</title>
        <authorList>
            <person name="Zewei F."/>
            <person name="Zheng Z."/>
            <person name="Yu L."/>
            <person name="Ruyue G."/>
            <person name="Yanhong M."/>
            <person name="Yuanyuan C."/>
            <person name="Jingyan G."/>
            <person name="Wenjun H."/>
        </authorList>
    </citation>
    <scope>NUCLEOTIDE SEQUENCE [LARGE SCALE GENOMIC DNA]</scope>
    <source>
        <strain evidence="1 2">NBRC:100898</strain>
    </source>
</reference>
<organism evidence="1 2">
    <name type="scientific">Flammeovirga yaeyamensis</name>
    <dbReference type="NCBI Taxonomy" id="367791"/>
    <lineage>
        <taxon>Bacteria</taxon>
        <taxon>Pseudomonadati</taxon>
        <taxon>Bacteroidota</taxon>
        <taxon>Cytophagia</taxon>
        <taxon>Cytophagales</taxon>
        <taxon>Flammeovirgaceae</taxon>
        <taxon>Flammeovirga</taxon>
    </lineage>
</organism>
<evidence type="ECO:0000313" key="1">
    <source>
        <dbReference type="EMBL" id="QWG03032.1"/>
    </source>
</evidence>
<accession>A0AAX1N733</accession>